<evidence type="ECO:0000256" key="3">
    <source>
        <dbReference type="ARBA" id="ARBA00022944"/>
    </source>
</evidence>
<dbReference type="Proteomes" id="UP001152173">
    <property type="component" value="Unassembled WGS sequence"/>
</dbReference>
<evidence type="ECO:0000256" key="4">
    <source>
        <dbReference type="ARBA" id="ARBA00023316"/>
    </source>
</evidence>
<dbReference type="EC" id="2.4.1.187" evidence="5"/>
<sequence>MVKETYLGVDVSPLTYEGIISELQQKMARNEQSTIIAVNPEKVITANRDSQVKSLINESTFQIPDGVGVLLASKLKGGRITSRVTGVDMMGKLLDFAALEGHPVYFYGAKEEVVTKAISEIQKDRPQLKVAGYTNGYEKDESALVQRIHESGAKMLFVALGSPKQELWIKRNLANLPNVLVFQGVGGSFDVFSGMVKRAPAFFRKFGLEWLYRLASNPSRIKRQMNLPIFLWRVLIGKK</sequence>
<evidence type="ECO:0000256" key="2">
    <source>
        <dbReference type="ARBA" id="ARBA00022679"/>
    </source>
</evidence>
<protein>
    <recommendedName>
        <fullName evidence="5">N-acetylglucosaminyldiphosphoundecaprenol N-acetyl-beta-D-mannosaminyltransferase</fullName>
        <ecNumber evidence="5">2.4.1.187</ecNumber>
    </recommendedName>
    <alternativeName>
        <fullName evidence="5">N-acetylmannosaminyltransferase</fullName>
    </alternativeName>
    <alternativeName>
        <fullName evidence="5">UDP-N-acetylmannosamine transferase</fullName>
    </alternativeName>
    <alternativeName>
        <fullName evidence="5">UDP-N-acetylmannosamine:N-acetylglucosaminyl pyrophosphorylundecaprenol N-acetylmannosaminyltransferase</fullName>
    </alternativeName>
</protein>
<dbReference type="GO" id="GO:0071555">
    <property type="term" value="P:cell wall organization"/>
    <property type="evidence" value="ECO:0007669"/>
    <property type="project" value="UniProtKB-KW"/>
</dbReference>
<keyword evidence="1 5" id="KW-0328">Glycosyltransferase</keyword>
<dbReference type="InterPro" id="IPR034714">
    <property type="entry name" value="TagA_TarA"/>
</dbReference>
<comment type="caution">
    <text evidence="6">The sequence shown here is derived from an EMBL/GenBank/DDBJ whole genome shotgun (WGS) entry which is preliminary data.</text>
</comment>
<dbReference type="CDD" id="cd06533">
    <property type="entry name" value="Glyco_transf_WecG_TagA"/>
    <property type="match status" value="1"/>
</dbReference>
<dbReference type="GO" id="GO:0019350">
    <property type="term" value="P:teichoic acid biosynthetic process"/>
    <property type="evidence" value="ECO:0007669"/>
    <property type="project" value="UniProtKB-UniRule"/>
</dbReference>
<dbReference type="GO" id="GO:0047244">
    <property type="term" value="F:N-acetylglucosaminyldiphosphoundecaprenol N-acetyl-beta-D-mannosaminyltransferase activity"/>
    <property type="evidence" value="ECO:0007669"/>
    <property type="project" value="UniProtKB-UniRule"/>
</dbReference>
<dbReference type="PANTHER" id="PTHR34136:SF1">
    <property type="entry name" value="UDP-N-ACETYL-D-MANNOSAMINURONIC ACID TRANSFERASE"/>
    <property type="match status" value="1"/>
</dbReference>
<organism evidence="6 7">
    <name type="scientific">Paenisporosarcina quisquiliarum</name>
    <dbReference type="NCBI Taxonomy" id="365346"/>
    <lineage>
        <taxon>Bacteria</taxon>
        <taxon>Bacillati</taxon>
        <taxon>Bacillota</taxon>
        <taxon>Bacilli</taxon>
        <taxon>Bacillales</taxon>
        <taxon>Caryophanaceae</taxon>
        <taxon>Paenisporosarcina</taxon>
    </lineage>
</organism>
<keyword evidence="3 5" id="KW-0777">Teichoic acid biosynthesis</keyword>
<dbReference type="PANTHER" id="PTHR34136">
    <property type="match status" value="1"/>
</dbReference>
<dbReference type="Pfam" id="PF03808">
    <property type="entry name" value="Glyco_tran_WecG"/>
    <property type="match status" value="1"/>
</dbReference>
<dbReference type="HAMAP" id="MF_02070">
    <property type="entry name" value="TagA_TarA"/>
    <property type="match status" value="1"/>
</dbReference>
<evidence type="ECO:0000256" key="5">
    <source>
        <dbReference type="HAMAP-Rule" id="MF_02070"/>
    </source>
</evidence>
<keyword evidence="2 5" id="KW-0808">Transferase</keyword>
<reference evidence="6" key="1">
    <citation type="submission" date="2022-05" db="EMBL/GenBank/DDBJ databases">
        <authorList>
            <person name="Colautti A."/>
            <person name="Iacumin L."/>
        </authorList>
    </citation>
    <scope>NUCLEOTIDE SEQUENCE</scope>
    <source>
        <strain evidence="6">SK 55</strain>
    </source>
</reference>
<name>A0A9X3RCP9_9BACL</name>
<dbReference type="EMBL" id="JAMKBJ010000003">
    <property type="protein sequence ID" value="MCZ8536641.1"/>
    <property type="molecule type" value="Genomic_DNA"/>
</dbReference>
<proteinExistence type="inferred from homology"/>
<dbReference type="NCBIfam" id="TIGR00696">
    <property type="entry name" value="wecG_tagA_cpsF"/>
    <property type="match status" value="1"/>
</dbReference>
<evidence type="ECO:0000256" key="1">
    <source>
        <dbReference type="ARBA" id="ARBA00022676"/>
    </source>
</evidence>
<comment type="catalytic activity">
    <reaction evidence="5">
        <text>UDP-N-acetyl-alpha-D-mannosamine + N-acetyl-alpha-D-glucosaminyl-di-trans,octa-cis-undecaprenyl diphosphate = N-acetyl-beta-D-mannosaminyl-(1-&gt;4)-N-acetyl-alpha-D-glucosaminyl di-trans,octa-cis-undecaprenyl diphosphate + UDP + H(+)</text>
        <dbReference type="Rhea" id="RHEA:16053"/>
        <dbReference type="ChEBI" id="CHEBI:15378"/>
        <dbReference type="ChEBI" id="CHEBI:58223"/>
        <dbReference type="ChEBI" id="CHEBI:62959"/>
        <dbReference type="ChEBI" id="CHEBI:68623"/>
        <dbReference type="ChEBI" id="CHEBI:132210"/>
        <dbReference type="EC" id="2.4.1.187"/>
    </reaction>
</comment>
<keyword evidence="7" id="KW-1185">Reference proteome</keyword>
<comment type="similarity">
    <text evidence="5">Belongs to the glycosyltransferase 26 family. TagA/TarA subfamily.</text>
</comment>
<evidence type="ECO:0000313" key="6">
    <source>
        <dbReference type="EMBL" id="MCZ8536641.1"/>
    </source>
</evidence>
<comment type="pathway">
    <text evidence="5">Cell wall biogenesis; teichoic acid biosynthesis.</text>
</comment>
<dbReference type="AlphaFoldDB" id="A0A9X3RCP9"/>
<accession>A0A9X3RCP9</accession>
<gene>
    <name evidence="6" type="ORF">M9R32_05520</name>
</gene>
<comment type="function">
    <text evidence="5">Catalyzes the conversion of GlcNAc-PP-undecaprenol into ManNAc-GlcNAc-PP-undecaprenol, the first committed lipid intermediate in the de novo synthesis of teichoic acid.</text>
</comment>
<dbReference type="RefSeq" id="WP_269925789.1">
    <property type="nucleotide sequence ID" value="NZ_JAMKBJ010000003.1"/>
</dbReference>
<dbReference type="InterPro" id="IPR004629">
    <property type="entry name" value="WecG_TagA_CpsF"/>
</dbReference>
<keyword evidence="4 5" id="KW-0961">Cell wall biogenesis/degradation</keyword>
<evidence type="ECO:0000313" key="7">
    <source>
        <dbReference type="Proteomes" id="UP001152173"/>
    </source>
</evidence>